<evidence type="ECO:0000256" key="2">
    <source>
        <dbReference type="SAM" id="MobiDB-lite"/>
    </source>
</evidence>
<feature type="coiled-coil region" evidence="1">
    <location>
        <begin position="83"/>
        <end position="138"/>
    </location>
</feature>
<dbReference type="OMA" id="WESEHEA"/>
<dbReference type="InterPro" id="IPR043636">
    <property type="entry name" value="L1_RRM_dom"/>
</dbReference>
<dbReference type="Ensembl" id="ENSLACT00000010310.1">
    <property type="protein sequence ID" value="ENSLACP00000010233.1"/>
    <property type="gene ID" value="ENSLACG00000009013.1"/>
</dbReference>
<organism evidence="4 5">
    <name type="scientific">Latimeria chalumnae</name>
    <name type="common">Coelacanth</name>
    <dbReference type="NCBI Taxonomy" id="7897"/>
    <lineage>
        <taxon>Eukaryota</taxon>
        <taxon>Metazoa</taxon>
        <taxon>Chordata</taxon>
        <taxon>Craniata</taxon>
        <taxon>Vertebrata</taxon>
        <taxon>Euteleostomi</taxon>
        <taxon>Coelacanthiformes</taxon>
        <taxon>Coelacanthidae</taxon>
        <taxon>Latimeria</taxon>
    </lineage>
</organism>
<dbReference type="Pfam" id="PF02994">
    <property type="entry name" value="Transposase_22"/>
    <property type="match status" value="1"/>
</dbReference>
<reference evidence="5" key="1">
    <citation type="submission" date="2011-08" db="EMBL/GenBank/DDBJ databases">
        <title>The draft genome of Latimeria chalumnae.</title>
        <authorList>
            <person name="Di Palma F."/>
            <person name="Alfoldi J."/>
            <person name="Johnson J."/>
            <person name="Berlin A."/>
            <person name="Gnerre S."/>
            <person name="Jaffe D."/>
            <person name="MacCallum I."/>
            <person name="Young S."/>
            <person name="Walker B.J."/>
            <person name="Lander E."/>
            <person name="Lindblad-Toh K."/>
        </authorList>
    </citation>
    <scope>NUCLEOTIDE SEQUENCE [LARGE SCALE GENOMIC DNA]</scope>
    <source>
        <strain evidence="5">Wild caught</strain>
    </source>
</reference>
<protein>
    <recommendedName>
        <fullName evidence="3">L1 transposable element RRM domain-containing protein</fullName>
    </recommendedName>
</protein>
<proteinExistence type="predicted"/>
<dbReference type="InterPro" id="IPR004244">
    <property type="entry name" value="Transposase_22"/>
</dbReference>
<dbReference type="Bgee" id="ENSLACG00000009013">
    <property type="expression patterns" value="Expressed in pharyngeal gill and 6 other cell types or tissues"/>
</dbReference>
<reference evidence="4" key="3">
    <citation type="submission" date="2025-09" db="UniProtKB">
        <authorList>
            <consortium name="Ensembl"/>
        </authorList>
    </citation>
    <scope>IDENTIFICATION</scope>
</reference>
<dbReference type="AlphaFoldDB" id="H3AKR2"/>
<dbReference type="GeneTree" id="ENSGT01000000216088"/>
<dbReference type="EMBL" id="AFYH01089148">
    <property type="status" value="NOT_ANNOTATED_CDS"/>
    <property type="molecule type" value="Genomic_DNA"/>
</dbReference>
<dbReference type="Proteomes" id="UP000008672">
    <property type="component" value="Unassembled WGS sequence"/>
</dbReference>
<name>H3AKR2_LATCH</name>
<feature type="region of interest" description="Disordered" evidence="2">
    <location>
        <begin position="29"/>
        <end position="50"/>
    </location>
</feature>
<keyword evidence="5" id="KW-1185">Reference proteome</keyword>
<dbReference type="PANTHER" id="PTHR11505">
    <property type="entry name" value="L1 TRANSPOSABLE ELEMENT-RELATED"/>
    <property type="match status" value="1"/>
</dbReference>
<sequence>MEGKKGQKEGKKKKIWQTPQNSKWLKEVLQQWESEHEAPSETGSLEDGVTDYSDDSCPNWAMEFSNKLSRIIKKQFEDFRLVLHQIKADIMALINRVEETEQRISNVEDEVHRITNDEKEKNEKLTFLLNKIEDLENRSRRNNLRLTGIPETTDMVDTMKVVKNVLGSILQIEPESSEIPEVERAHRSLKPKPNKTDRPQQIIFKFLRSADKDKVLRAARGKGELQWEGTTFRLAQDFSSSVQQKRAEYRKIWKIIESAGGKPLMLYPARLRISLNGQKLEFQSVSEAEGNLKKHVPQWFFSANLKKKKKKKATGLLNIRCSGDVVNLYLS</sequence>
<evidence type="ECO:0000259" key="3">
    <source>
        <dbReference type="Pfam" id="PF02994"/>
    </source>
</evidence>
<dbReference type="InParanoid" id="H3AKR2"/>
<feature type="domain" description="L1 transposable element RRM" evidence="3">
    <location>
        <begin position="141"/>
        <end position="237"/>
    </location>
</feature>
<evidence type="ECO:0000256" key="1">
    <source>
        <dbReference type="SAM" id="Coils"/>
    </source>
</evidence>
<evidence type="ECO:0000313" key="5">
    <source>
        <dbReference type="Proteomes" id="UP000008672"/>
    </source>
</evidence>
<evidence type="ECO:0000313" key="4">
    <source>
        <dbReference type="Ensembl" id="ENSLACP00000010233.1"/>
    </source>
</evidence>
<dbReference type="Gene3D" id="3.30.70.1820">
    <property type="entry name" value="L1 transposable element, RRM domain"/>
    <property type="match status" value="1"/>
</dbReference>
<reference evidence="4" key="2">
    <citation type="submission" date="2025-08" db="UniProtKB">
        <authorList>
            <consortium name="Ensembl"/>
        </authorList>
    </citation>
    <scope>IDENTIFICATION</scope>
</reference>
<keyword evidence="1" id="KW-0175">Coiled coil</keyword>
<dbReference type="HOGENOM" id="CLU_062834_1_1_1"/>
<accession>H3AKR2</accession>